<organism evidence="1 2">
    <name type="scientific">Ruminococcus bicirculans</name>
    <name type="common">ex Wegman et al. 2014</name>
    <dbReference type="NCBI Taxonomy" id="1160721"/>
    <lineage>
        <taxon>Bacteria</taxon>
        <taxon>Bacillati</taxon>
        <taxon>Bacillota</taxon>
        <taxon>Clostridia</taxon>
        <taxon>Eubacteriales</taxon>
        <taxon>Oscillospiraceae</taxon>
        <taxon>Ruminococcus</taxon>
    </lineage>
</organism>
<protein>
    <submittedName>
        <fullName evidence="1">Uncharacterized protein</fullName>
    </submittedName>
</protein>
<comment type="caution">
    <text evidence="1">The sequence shown here is derived from an EMBL/GenBank/DDBJ whole genome shotgun (WGS) entry which is preliminary data.</text>
</comment>
<dbReference type="Proteomes" id="UP001211421">
    <property type="component" value="Unassembled WGS sequence"/>
</dbReference>
<sequence>MTGAEAKQLIVSAGLKCWQVAELWGVNDGNFSRRLRKPFNDSEVKKLKTIIKQLSAQKEKPSE</sequence>
<evidence type="ECO:0000313" key="1">
    <source>
        <dbReference type="EMBL" id="MDB8740517.1"/>
    </source>
</evidence>
<dbReference type="AlphaFoldDB" id="A0AAW6DUG5"/>
<evidence type="ECO:0000313" key="2">
    <source>
        <dbReference type="Proteomes" id="UP001211421"/>
    </source>
</evidence>
<name>A0AAW6DUG5_9FIRM</name>
<reference evidence="1" key="1">
    <citation type="submission" date="2023-01" db="EMBL/GenBank/DDBJ databases">
        <title>Human gut microbiome strain richness.</title>
        <authorList>
            <person name="Chen-Liaw A."/>
        </authorList>
    </citation>
    <scope>NUCLEOTIDE SEQUENCE</scope>
    <source>
        <strain evidence="1">D59st1_B8_D59t2_181005</strain>
    </source>
</reference>
<proteinExistence type="predicted"/>
<dbReference type="EMBL" id="JAQMLS010000001">
    <property type="protein sequence ID" value="MDB8740517.1"/>
    <property type="molecule type" value="Genomic_DNA"/>
</dbReference>
<gene>
    <name evidence="1" type="ORF">PNV70_00355</name>
</gene>
<dbReference type="RefSeq" id="WP_117865785.1">
    <property type="nucleotide sequence ID" value="NZ_JADMNX010000001.1"/>
</dbReference>
<accession>A0AAW6DUG5</accession>